<accession>H5V3U9</accession>
<organism evidence="2 3">
    <name type="scientific">Atlantibacter hermannii NBRC 105704</name>
    <dbReference type="NCBI Taxonomy" id="1115512"/>
    <lineage>
        <taxon>Bacteria</taxon>
        <taxon>Pseudomonadati</taxon>
        <taxon>Pseudomonadota</taxon>
        <taxon>Gammaproteobacteria</taxon>
        <taxon>Enterobacterales</taxon>
        <taxon>Enterobacteriaceae</taxon>
        <taxon>Atlantibacter</taxon>
    </lineage>
</organism>
<dbReference type="EMBL" id="BAFF01000008">
    <property type="protein sequence ID" value="GAB52657.1"/>
    <property type="molecule type" value="Genomic_DNA"/>
</dbReference>
<dbReference type="PROSITE" id="PS51257">
    <property type="entry name" value="PROKAR_LIPOPROTEIN"/>
    <property type="match status" value="1"/>
</dbReference>
<proteinExistence type="predicted"/>
<feature type="signal peptide" evidence="1">
    <location>
        <begin position="1"/>
        <end position="21"/>
    </location>
</feature>
<reference evidence="2 3" key="1">
    <citation type="submission" date="2012-02" db="EMBL/GenBank/DDBJ databases">
        <title>Whole genome shotgun sequence of Escherichia hermannii NBRC 105704.</title>
        <authorList>
            <person name="Yoshida I."/>
            <person name="Hosoyama A."/>
            <person name="Tsuchikane K."/>
            <person name="Katsumata H."/>
            <person name="Yamazaki S."/>
            <person name="Fujita N."/>
        </authorList>
    </citation>
    <scope>NUCLEOTIDE SEQUENCE [LARGE SCALE GENOMIC DNA]</scope>
    <source>
        <strain evidence="2 3">NBRC 105704</strain>
    </source>
</reference>
<name>H5V3U9_ATLHE</name>
<evidence type="ECO:0000313" key="3">
    <source>
        <dbReference type="Proteomes" id="UP000010297"/>
    </source>
</evidence>
<evidence type="ECO:0000256" key="1">
    <source>
        <dbReference type="SAM" id="SignalP"/>
    </source>
</evidence>
<dbReference type="GeneID" id="92830749"/>
<evidence type="ECO:0000313" key="2">
    <source>
        <dbReference type="EMBL" id="GAB52657.1"/>
    </source>
</evidence>
<gene>
    <name evidence="2" type="ORF">EH105704_08_00350</name>
</gene>
<dbReference type="Proteomes" id="UP000010297">
    <property type="component" value="Unassembled WGS sequence"/>
</dbReference>
<dbReference type="RefSeq" id="WP_002436657.1">
    <property type="nucleotide sequence ID" value="NZ_BAFF01000008.1"/>
</dbReference>
<evidence type="ECO:0008006" key="4">
    <source>
        <dbReference type="Google" id="ProtNLM"/>
    </source>
</evidence>
<keyword evidence="3" id="KW-1185">Reference proteome</keyword>
<keyword evidence="1" id="KW-0732">Signal</keyword>
<dbReference type="GO" id="GO:0007155">
    <property type="term" value="P:cell adhesion"/>
    <property type="evidence" value="ECO:0007669"/>
    <property type="project" value="InterPro"/>
</dbReference>
<protein>
    <recommendedName>
        <fullName evidence="4">Fimbrial-type adhesion domain-containing protein</fullName>
    </recommendedName>
</protein>
<dbReference type="InterPro" id="IPR036937">
    <property type="entry name" value="Adhesion_dom_fimbrial_sf"/>
</dbReference>
<dbReference type="GO" id="GO:0009289">
    <property type="term" value="C:pilus"/>
    <property type="evidence" value="ECO:0007669"/>
    <property type="project" value="InterPro"/>
</dbReference>
<dbReference type="AlphaFoldDB" id="H5V3U9"/>
<comment type="caution">
    <text evidence="2">The sequence shown here is derived from an EMBL/GenBank/DDBJ whole genome shotgun (WGS) entry which is preliminary data.</text>
</comment>
<dbReference type="InterPro" id="IPR008966">
    <property type="entry name" value="Adhesion_dom_sf"/>
</dbReference>
<sequence>MKKIIGSLAAAISLVSGMACADTQPADTGAIMQVHGLLSAQPAKMNCNISLSESSVALTADKNIPQQGDKLATQQIKQVGVIVSAQPGDQCSQRLAQDQLALRLTGIGDSVENTVLANTLANGAVNVGVGIYSPQGEPIPLNSSIPVQATNQGTMGSAGIGLALVKLKNKSTNGGQVQSQLTIEAIRL</sequence>
<dbReference type="Gene3D" id="2.60.40.1090">
    <property type="entry name" value="Fimbrial-type adhesion domain"/>
    <property type="match status" value="1"/>
</dbReference>
<dbReference type="SUPFAM" id="SSF49401">
    <property type="entry name" value="Bacterial adhesins"/>
    <property type="match status" value="1"/>
</dbReference>
<feature type="chain" id="PRO_5003599277" description="Fimbrial-type adhesion domain-containing protein" evidence="1">
    <location>
        <begin position="22"/>
        <end position="188"/>
    </location>
</feature>
<dbReference type="eggNOG" id="COG3539">
    <property type="taxonomic scope" value="Bacteria"/>
</dbReference>